<feature type="compositionally biased region" description="Low complexity" evidence="4">
    <location>
        <begin position="129"/>
        <end position="145"/>
    </location>
</feature>
<dbReference type="PANTHER" id="PTHR10302">
    <property type="entry name" value="SINGLE-STRANDED DNA-BINDING PROTEIN"/>
    <property type="match status" value="1"/>
</dbReference>
<accession>A0A6G6WAG2</accession>
<dbReference type="Gene3D" id="2.40.50.140">
    <property type="entry name" value="Nucleic acid-binding proteins"/>
    <property type="match status" value="1"/>
</dbReference>
<dbReference type="AlphaFoldDB" id="A0A6G6WAG2"/>
<dbReference type="SUPFAM" id="SSF50249">
    <property type="entry name" value="Nucleic acid-binding proteins"/>
    <property type="match status" value="1"/>
</dbReference>
<dbReference type="RefSeq" id="WP_165229143.1">
    <property type="nucleotide sequence ID" value="NZ_CP049257.1"/>
</dbReference>
<dbReference type="GO" id="GO:0009295">
    <property type="term" value="C:nucleoid"/>
    <property type="evidence" value="ECO:0007669"/>
    <property type="project" value="TreeGrafter"/>
</dbReference>
<comment type="subunit">
    <text evidence="2">Homotetramer.</text>
</comment>
<feature type="region of interest" description="Disordered" evidence="4">
    <location>
        <begin position="127"/>
        <end position="157"/>
    </location>
</feature>
<dbReference type="PANTHER" id="PTHR10302:SF0">
    <property type="entry name" value="SINGLE-STRANDED DNA-BINDING PROTEIN, MITOCHONDRIAL"/>
    <property type="match status" value="1"/>
</dbReference>
<dbReference type="CDD" id="cd04496">
    <property type="entry name" value="SSB_OBF"/>
    <property type="match status" value="1"/>
</dbReference>
<evidence type="ECO:0000256" key="2">
    <source>
        <dbReference type="HAMAP-Rule" id="MF_00984"/>
    </source>
</evidence>
<keyword evidence="6" id="KW-1185">Reference proteome</keyword>
<name>A0A6G6WAG2_9ACTN</name>
<gene>
    <name evidence="5" type="ORF">G5V58_04540</name>
</gene>
<reference evidence="5 6" key="1">
    <citation type="submission" date="2020-02" db="EMBL/GenBank/DDBJ databases">
        <title>Full genome sequence of Nocardioides sp. R-3366.</title>
        <authorList>
            <person name="Im W.-T."/>
        </authorList>
    </citation>
    <scope>NUCLEOTIDE SEQUENCE [LARGE SCALE GENOMIC DNA]</scope>
    <source>
        <strain evidence="5 6">R-3366</strain>
    </source>
</reference>
<evidence type="ECO:0000256" key="3">
    <source>
        <dbReference type="RuleBase" id="RU000524"/>
    </source>
</evidence>
<dbReference type="KEGG" id="nano:G5V58_04540"/>
<dbReference type="NCBIfam" id="TIGR00621">
    <property type="entry name" value="ssb"/>
    <property type="match status" value="1"/>
</dbReference>
<organism evidence="5 6">
    <name type="scientific">Nocardioides anomalus</name>
    <dbReference type="NCBI Taxonomy" id="2712223"/>
    <lineage>
        <taxon>Bacteria</taxon>
        <taxon>Bacillati</taxon>
        <taxon>Actinomycetota</taxon>
        <taxon>Actinomycetes</taxon>
        <taxon>Propionibacteriales</taxon>
        <taxon>Nocardioidaceae</taxon>
        <taxon>Nocardioides</taxon>
    </lineage>
</organism>
<proteinExistence type="inferred from homology"/>
<dbReference type="EMBL" id="CP049257">
    <property type="protein sequence ID" value="QIG42133.1"/>
    <property type="molecule type" value="Genomic_DNA"/>
</dbReference>
<dbReference type="InterPro" id="IPR012340">
    <property type="entry name" value="NA-bd_OB-fold"/>
</dbReference>
<dbReference type="HAMAP" id="MF_00984">
    <property type="entry name" value="SSB"/>
    <property type="match status" value="1"/>
</dbReference>
<evidence type="ECO:0000313" key="6">
    <source>
        <dbReference type="Proteomes" id="UP000502996"/>
    </source>
</evidence>
<dbReference type="GO" id="GO:0003697">
    <property type="term" value="F:single-stranded DNA binding"/>
    <property type="evidence" value="ECO:0007669"/>
    <property type="project" value="UniProtKB-UniRule"/>
</dbReference>
<comment type="caution">
    <text evidence="2">Lacks conserved residue(s) required for the propagation of feature annotation.</text>
</comment>
<sequence length="157" mass="16454">MRTDPFLDGDRMNETHVTLQGNLGGDVRFHDTAKGAVASFRVGTTPRWPDRTTGAWVDGDTTWYTVTAWRALARNCAASLHKGDPVVVHGRLTGREWSNAQGSGTTLEVDATFVGHDLNRGTGTFARTGPGPALAPDPAAAGAASAEEEVVPQGAAA</sequence>
<evidence type="ECO:0000256" key="1">
    <source>
        <dbReference type="ARBA" id="ARBA00023125"/>
    </source>
</evidence>
<dbReference type="GO" id="GO:0006260">
    <property type="term" value="P:DNA replication"/>
    <property type="evidence" value="ECO:0007669"/>
    <property type="project" value="InterPro"/>
</dbReference>
<dbReference type="PROSITE" id="PS50935">
    <property type="entry name" value="SSB"/>
    <property type="match status" value="1"/>
</dbReference>
<dbReference type="InterPro" id="IPR011344">
    <property type="entry name" value="ssDNA-bd"/>
</dbReference>
<keyword evidence="1 2" id="KW-0238">DNA-binding</keyword>
<evidence type="ECO:0000313" key="5">
    <source>
        <dbReference type="EMBL" id="QIG42133.1"/>
    </source>
</evidence>
<dbReference type="Pfam" id="PF00436">
    <property type="entry name" value="SSB"/>
    <property type="match status" value="1"/>
</dbReference>
<dbReference type="InterPro" id="IPR000424">
    <property type="entry name" value="Primosome_PriB/ssb"/>
</dbReference>
<protein>
    <recommendedName>
        <fullName evidence="2 3">Single-stranded DNA-binding protein</fullName>
        <shortName evidence="2">SSB</shortName>
    </recommendedName>
</protein>
<evidence type="ECO:0000256" key="4">
    <source>
        <dbReference type="SAM" id="MobiDB-lite"/>
    </source>
</evidence>
<dbReference type="Proteomes" id="UP000502996">
    <property type="component" value="Chromosome"/>
</dbReference>